<dbReference type="SUPFAM" id="SSF58104">
    <property type="entry name" value="Methyl-accepting chemotaxis protein (MCP) signaling domain"/>
    <property type="match status" value="1"/>
</dbReference>
<evidence type="ECO:0000313" key="2">
    <source>
        <dbReference type="Proteomes" id="UP000186736"/>
    </source>
</evidence>
<reference evidence="1 2" key="1">
    <citation type="submission" date="2016-10" db="EMBL/GenBank/DDBJ databases">
        <title>Genome Sequence of Pseudomonas putida GM4FR.</title>
        <authorList>
            <person name="Poehlein A."/>
            <person name="Wemheuer F."/>
            <person name="Hollensteiner J."/>
            <person name="Wemheuer B."/>
        </authorList>
    </citation>
    <scope>NUCLEOTIDE SEQUENCE [LARGE SCALE GENOMIC DNA]</scope>
    <source>
        <strain evidence="1 2">GM4FR</strain>
    </source>
</reference>
<name>A0A1Q9RAB9_PSEPU</name>
<dbReference type="Proteomes" id="UP000186736">
    <property type="component" value="Unassembled WGS sequence"/>
</dbReference>
<proteinExistence type="predicted"/>
<evidence type="ECO:0008006" key="3">
    <source>
        <dbReference type="Google" id="ProtNLM"/>
    </source>
</evidence>
<protein>
    <recommendedName>
        <fullName evidence="3">Chemotaxis protein</fullName>
    </recommendedName>
</protein>
<dbReference type="OrthoDB" id="7030790at2"/>
<dbReference type="RefSeq" id="WP_075801937.1">
    <property type="nucleotide sequence ID" value="NZ_MKZO01000007.1"/>
</dbReference>
<dbReference type="AlphaFoldDB" id="A0A1Q9RAB9"/>
<comment type="caution">
    <text evidence="1">The sequence shown here is derived from an EMBL/GenBank/DDBJ whole genome shotgun (WGS) entry which is preliminary data.</text>
</comment>
<accession>A0A1Q9RAB9</accession>
<dbReference type="EMBL" id="MKZO01000007">
    <property type="protein sequence ID" value="OLS64317.1"/>
    <property type="molecule type" value="Genomic_DNA"/>
</dbReference>
<organism evidence="1 2">
    <name type="scientific">Pseudomonas putida</name>
    <name type="common">Arthrobacter siderocapsulatus</name>
    <dbReference type="NCBI Taxonomy" id="303"/>
    <lineage>
        <taxon>Bacteria</taxon>
        <taxon>Pseudomonadati</taxon>
        <taxon>Pseudomonadota</taxon>
        <taxon>Gammaproteobacteria</taxon>
        <taxon>Pseudomonadales</taxon>
        <taxon>Pseudomonadaceae</taxon>
        <taxon>Pseudomonas</taxon>
    </lineage>
</organism>
<sequence length="307" mass="33055">MSRIAFFLRYTLILLGVLLLALEPVLGLPAVAGACALVLLLGLCLDQHARLLRCRAYARTLRERSRALQREVNDSLGLIHAELAHLGELAIQVGALSNECDTALQQQQRKLDRALSAFAQIKVEGRQLADDAHQVGSESRQSMKLALKGQAGLSATLMALRSVDQTVLTAPVALGQEVRVLARQGRDQTYDANLALAGISAAASNIEERGLSIAVACEAQARGVQELDEALAEVQRLGFTSGWRSRQARAASEALLQEAARLDERLRVAPWTQDLQQDAGGMDAAVQDPDRALSRLDQIPGPGAKPH</sequence>
<evidence type="ECO:0000313" key="1">
    <source>
        <dbReference type="EMBL" id="OLS64317.1"/>
    </source>
</evidence>
<dbReference type="PROSITE" id="PS51257">
    <property type="entry name" value="PROKAR_LIPOPROTEIN"/>
    <property type="match status" value="1"/>
</dbReference>
<gene>
    <name evidence="1" type="ORF">PSEMO_08620</name>
</gene>